<evidence type="ECO:0000256" key="3">
    <source>
        <dbReference type="ARBA" id="ARBA00022842"/>
    </source>
</evidence>
<dbReference type="Gene3D" id="3.30.390.10">
    <property type="entry name" value="Enolase-like, N-terminal domain"/>
    <property type="match status" value="1"/>
</dbReference>
<dbReference type="PANTHER" id="PTHR48080:SF3">
    <property type="entry name" value="ENOLASE SUPERFAMILY MEMBER DDB_G0284701"/>
    <property type="match status" value="1"/>
</dbReference>
<dbReference type="Gene3D" id="3.20.20.120">
    <property type="entry name" value="Enolase-like C-terminal domain"/>
    <property type="match status" value="1"/>
</dbReference>
<dbReference type="CDD" id="cd03319">
    <property type="entry name" value="L-Ala-DL-Glu_epimerase"/>
    <property type="match status" value="1"/>
</dbReference>
<keyword evidence="3 5" id="KW-0460">Magnesium</keyword>
<keyword evidence="8" id="KW-1185">Reference proteome</keyword>
<dbReference type="Proteomes" id="UP001429601">
    <property type="component" value="Unassembled WGS sequence"/>
</dbReference>
<evidence type="ECO:0000256" key="1">
    <source>
        <dbReference type="ARBA" id="ARBA00008031"/>
    </source>
</evidence>
<gene>
    <name evidence="7" type="ORF">HBF26_12160</name>
</gene>
<evidence type="ECO:0000313" key="8">
    <source>
        <dbReference type="Proteomes" id="UP001429601"/>
    </source>
</evidence>
<keyword evidence="2 5" id="KW-0479">Metal-binding</keyword>
<evidence type="ECO:0000256" key="5">
    <source>
        <dbReference type="RuleBase" id="RU366006"/>
    </source>
</evidence>
<reference evidence="7 8" key="1">
    <citation type="journal article" date="2011" name="Curr. Microbiol.">
        <title>Luteibacter jiangsuensis sp. nov.: a methamidophos-degrading bacterium isolated from a methamidophos-manufacturing factory.</title>
        <authorList>
            <person name="Wang L."/>
            <person name="Wang G.L."/>
            <person name="Li S.P."/>
            <person name="Jiang J.D."/>
        </authorList>
    </citation>
    <scope>NUCLEOTIDE SEQUENCE [LARGE SCALE GENOMIC DNA]</scope>
    <source>
        <strain evidence="7 8">CGMCC 1.10133</strain>
    </source>
</reference>
<dbReference type="SUPFAM" id="SSF51604">
    <property type="entry name" value="Enolase C-terminal domain-like"/>
    <property type="match status" value="1"/>
</dbReference>
<dbReference type="InterPro" id="IPR013341">
    <property type="entry name" value="Mandelate_racemase_N_dom"/>
</dbReference>
<comment type="cofactor">
    <cofactor evidence="5">
        <name>Mg(2+)</name>
        <dbReference type="ChEBI" id="CHEBI:18420"/>
    </cofactor>
    <text evidence="5">Binds 1 Mg(2+) ion per subunit.</text>
</comment>
<dbReference type="InterPro" id="IPR029017">
    <property type="entry name" value="Enolase-like_N"/>
</dbReference>
<comment type="similarity">
    <text evidence="1 5">Belongs to the mandelate racemase/muconate lactonizing enzyme family.</text>
</comment>
<evidence type="ECO:0000313" key="7">
    <source>
        <dbReference type="EMBL" id="NID05645.1"/>
    </source>
</evidence>
<dbReference type="InterPro" id="IPR034593">
    <property type="entry name" value="DgoD-like"/>
</dbReference>
<dbReference type="Pfam" id="PF02746">
    <property type="entry name" value="MR_MLE_N"/>
    <property type="match status" value="1"/>
</dbReference>
<comment type="caution">
    <text evidence="7">The sequence shown here is derived from an EMBL/GenBank/DDBJ whole genome shotgun (WGS) entry which is preliminary data.</text>
</comment>
<dbReference type="SFLD" id="SFLDS00001">
    <property type="entry name" value="Enolase"/>
    <property type="match status" value="1"/>
</dbReference>
<protein>
    <recommendedName>
        <fullName evidence="5">Dipeptide epimerase</fullName>
        <ecNumber evidence="5">5.1.1.-</ecNumber>
    </recommendedName>
</protein>
<dbReference type="EC" id="5.1.1.-" evidence="5"/>
<name>A0ABX0Q6R7_9GAMM</name>
<dbReference type="InterPro" id="IPR029065">
    <property type="entry name" value="Enolase_C-like"/>
</dbReference>
<evidence type="ECO:0000256" key="2">
    <source>
        <dbReference type="ARBA" id="ARBA00022723"/>
    </source>
</evidence>
<sequence>MKESASSRLSLSIQTKSWPLEVPFAITGYTFHSFDAVIVTLTDEHGHRGIGEGLGVYYLGDVPRTMIEQIEGARERIEAGISREELLDVLPRGGARNAVDCALWDLEAKREGKPVWALIEGQAKPHALTTTFTLGAGEPATMAEVARRFVSAEPPSAAARAAAKSNADLIYGARALKLKLTDDARNAERVRAVRAAAPEVRIIVDANQGFTVDSFLALLPTLQEAGVELVEQPFPMDRDEWLVGLDSPIPLAADESVQDRHDLEKMVGLVQVVNIKLDKCGGLTEAMAIVERGRALGFDLMVGNMSGSSWSMAPAFIVGQHCRVVDLDGPLYLSEDRDPAVRYADGMIDCADEVWGNGRETI</sequence>
<dbReference type="PANTHER" id="PTHR48080">
    <property type="entry name" value="D-GALACTONATE DEHYDRATASE-RELATED"/>
    <property type="match status" value="1"/>
</dbReference>
<dbReference type="Pfam" id="PF13378">
    <property type="entry name" value="MR_MLE_C"/>
    <property type="match status" value="1"/>
</dbReference>
<dbReference type="EMBL" id="JAAQQR010000005">
    <property type="protein sequence ID" value="NID05645.1"/>
    <property type="molecule type" value="Genomic_DNA"/>
</dbReference>
<dbReference type="RefSeq" id="WP_167126638.1">
    <property type="nucleotide sequence ID" value="NZ_JAAQQR010000005.1"/>
</dbReference>
<dbReference type="InterPro" id="IPR036849">
    <property type="entry name" value="Enolase-like_C_sf"/>
</dbReference>
<dbReference type="SMART" id="SM00922">
    <property type="entry name" value="MR_MLE"/>
    <property type="match status" value="1"/>
</dbReference>
<evidence type="ECO:0000256" key="4">
    <source>
        <dbReference type="ARBA" id="ARBA00023235"/>
    </source>
</evidence>
<keyword evidence="4 5" id="KW-0413">Isomerase</keyword>
<accession>A0ABX0Q6R7</accession>
<feature type="domain" description="Mandelate racemase/muconate lactonizing enzyme C-terminal" evidence="6">
    <location>
        <begin position="155"/>
        <end position="252"/>
    </location>
</feature>
<dbReference type="SUPFAM" id="SSF54826">
    <property type="entry name" value="Enolase N-terminal domain-like"/>
    <property type="match status" value="1"/>
</dbReference>
<dbReference type="InterPro" id="IPR034603">
    <property type="entry name" value="Dipeptide_epimerase"/>
</dbReference>
<evidence type="ECO:0000259" key="6">
    <source>
        <dbReference type="SMART" id="SM00922"/>
    </source>
</evidence>
<organism evidence="7 8">
    <name type="scientific">Luteibacter jiangsuensis</name>
    <dbReference type="NCBI Taxonomy" id="637577"/>
    <lineage>
        <taxon>Bacteria</taxon>
        <taxon>Pseudomonadati</taxon>
        <taxon>Pseudomonadota</taxon>
        <taxon>Gammaproteobacteria</taxon>
        <taxon>Lysobacterales</taxon>
        <taxon>Rhodanobacteraceae</taxon>
        <taxon>Luteibacter</taxon>
    </lineage>
</organism>
<proteinExistence type="inferred from homology"/>
<dbReference type="InterPro" id="IPR013342">
    <property type="entry name" value="Mandelate_racemase_C"/>
</dbReference>